<dbReference type="SUPFAM" id="SSF52374">
    <property type="entry name" value="Nucleotidylyl transferase"/>
    <property type="match status" value="1"/>
</dbReference>
<evidence type="ECO:0000256" key="9">
    <source>
        <dbReference type="ARBA" id="ARBA00022827"/>
    </source>
</evidence>
<keyword evidence="9" id="KW-0274">FAD</keyword>
<dbReference type="KEGG" id="bmeg:BG04_469"/>
<evidence type="ECO:0000256" key="10">
    <source>
        <dbReference type="ARBA" id="ARBA00022840"/>
    </source>
</evidence>
<comment type="catalytic activity">
    <reaction evidence="11">
        <text>FMN + ATP + H(+) = FAD + diphosphate</text>
        <dbReference type="Rhea" id="RHEA:17237"/>
        <dbReference type="ChEBI" id="CHEBI:15378"/>
        <dbReference type="ChEBI" id="CHEBI:30616"/>
        <dbReference type="ChEBI" id="CHEBI:33019"/>
        <dbReference type="ChEBI" id="CHEBI:57692"/>
        <dbReference type="ChEBI" id="CHEBI:58210"/>
        <dbReference type="EC" id="2.7.7.2"/>
    </reaction>
</comment>
<evidence type="ECO:0000256" key="6">
    <source>
        <dbReference type="ARBA" id="ARBA00022679"/>
    </source>
</evidence>
<protein>
    <recommendedName>
        <fullName evidence="3">FAD synthase</fullName>
        <ecNumber evidence="3">2.7.7.2</ecNumber>
    </recommendedName>
</protein>
<dbReference type="GO" id="GO:0008531">
    <property type="term" value="F:riboflavin kinase activity"/>
    <property type="evidence" value="ECO:0007669"/>
    <property type="project" value="TreeGrafter"/>
</dbReference>
<dbReference type="HOGENOM" id="CLU_048437_4_2_9"/>
<sequence length="181" mass="20338">MQRYEDGILTLPASVIAIGAFDGVHQGHQAVIKQAVTRSKALKVPSVVYTFDPPPRFHFQQDQVLTPIDQKVNLIAELGVDYAVIIHFDELYAKRPSIDFISNLKKLNPSEIIVGNDFRFGRNREGDIKLLAKHFLVDIIPPVCCAEGTRISSTRIRQLIQQGAIDQSNDLLGWSLQKEYV</sequence>
<reference evidence="13 14" key="1">
    <citation type="journal article" date="2015" name="Genome Announc.">
        <title>Complete genome sequences for 35 biothreat assay-relevant bacillus species.</title>
        <authorList>
            <person name="Johnson S.L."/>
            <person name="Daligault H.E."/>
            <person name="Davenport K.W."/>
            <person name="Jaissle J."/>
            <person name="Frey K.G."/>
            <person name="Ladner J.T."/>
            <person name="Broomall S.M."/>
            <person name="Bishop-Lilly K.A."/>
            <person name="Bruce D.C."/>
            <person name="Gibbons H.S."/>
            <person name="Coyne S.R."/>
            <person name="Lo C.C."/>
            <person name="Meincke L."/>
            <person name="Munk A.C."/>
            <person name="Koroleva G.I."/>
            <person name="Rosenzweig C.N."/>
            <person name="Palacios G.F."/>
            <person name="Redden C.L."/>
            <person name="Minogue T.D."/>
            <person name="Chain P.S."/>
        </authorList>
    </citation>
    <scope>NUCLEOTIDE SEQUENCE [LARGE SCALE GENOMIC DNA]</scope>
    <source>
        <strain evidence="14">ATCC 14581 / DSM 32 / JCM 2506 / NBRC 15308 / NCIMB 9376 / NCTC 10342 / NRRL B-14308 / VKM B-512</strain>
    </source>
</reference>
<keyword evidence="5" id="KW-0288">FMN</keyword>
<accession>A0A0B6AHJ1</accession>
<dbReference type="Gene3D" id="3.40.50.620">
    <property type="entry name" value="HUPs"/>
    <property type="match status" value="1"/>
</dbReference>
<dbReference type="InterPro" id="IPR015864">
    <property type="entry name" value="FAD_synthase"/>
</dbReference>
<keyword evidence="6" id="KW-0808">Transferase</keyword>
<dbReference type="EMBL" id="CP009920">
    <property type="protein sequence ID" value="AJI20492.1"/>
    <property type="molecule type" value="Genomic_DNA"/>
</dbReference>
<evidence type="ECO:0000256" key="7">
    <source>
        <dbReference type="ARBA" id="ARBA00022695"/>
    </source>
</evidence>
<keyword evidence="8" id="KW-0547">Nucleotide-binding</keyword>
<dbReference type="GO" id="GO:0006747">
    <property type="term" value="P:FAD biosynthetic process"/>
    <property type="evidence" value="ECO:0007669"/>
    <property type="project" value="UniProtKB-UniPathway"/>
</dbReference>
<dbReference type="GO" id="GO:0009231">
    <property type="term" value="P:riboflavin biosynthetic process"/>
    <property type="evidence" value="ECO:0007669"/>
    <property type="project" value="InterPro"/>
</dbReference>
<dbReference type="GO" id="GO:0003919">
    <property type="term" value="F:FMN adenylyltransferase activity"/>
    <property type="evidence" value="ECO:0007669"/>
    <property type="project" value="UniProtKB-EC"/>
</dbReference>
<dbReference type="PANTHER" id="PTHR22749">
    <property type="entry name" value="RIBOFLAVIN KINASE/FMN ADENYLYLTRANSFERASE"/>
    <property type="match status" value="1"/>
</dbReference>
<dbReference type="AlphaFoldDB" id="A0A0B6AHJ1"/>
<dbReference type="EC" id="2.7.7.2" evidence="3"/>
<feature type="domain" description="FAD synthetase" evidence="12">
    <location>
        <begin position="13"/>
        <end position="155"/>
    </location>
</feature>
<evidence type="ECO:0000259" key="12">
    <source>
        <dbReference type="Pfam" id="PF06574"/>
    </source>
</evidence>
<dbReference type="CDD" id="cd02064">
    <property type="entry name" value="FAD_synthetase_N"/>
    <property type="match status" value="1"/>
</dbReference>
<dbReference type="GO" id="GO:0009398">
    <property type="term" value="P:FMN biosynthetic process"/>
    <property type="evidence" value="ECO:0007669"/>
    <property type="project" value="TreeGrafter"/>
</dbReference>
<evidence type="ECO:0000256" key="11">
    <source>
        <dbReference type="ARBA" id="ARBA00049494"/>
    </source>
</evidence>
<dbReference type="InterPro" id="IPR023468">
    <property type="entry name" value="Riboflavin_kinase"/>
</dbReference>
<evidence type="ECO:0000256" key="8">
    <source>
        <dbReference type="ARBA" id="ARBA00022741"/>
    </source>
</evidence>
<dbReference type="Pfam" id="PF06574">
    <property type="entry name" value="FAD_syn"/>
    <property type="match status" value="1"/>
</dbReference>
<keyword evidence="4" id="KW-0285">Flavoprotein</keyword>
<dbReference type="InterPro" id="IPR014729">
    <property type="entry name" value="Rossmann-like_a/b/a_fold"/>
</dbReference>
<evidence type="ECO:0000313" key="14">
    <source>
        <dbReference type="Proteomes" id="UP000031829"/>
    </source>
</evidence>
<keyword evidence="10" id="KW-0067">ATP-binding</keyword>
<evidence type="ECO:0000256" key="2">
    <source>
        <dbReference type="ARBA" id="ARBA00010214"/>
    </source>
</evidence>
<dbReference type="GeneID" id="93643975"/>
<proteinExistence type="inferred from homology"/>
<dbReference type="GO" id="GO:0005524">
    <property type="term" value="F:ATP binding"/>
    <property type="evidence" value="ECO:0007669"/>
    <property type="project" value="UniProtKB-KW"/>
</dbReference>
<dbReference type="RefSeq" id="WP_034650052.1">
    <property type="nucleotide sequence ID" value="NZ_BCVB01000006.1"/>
</dbReference>
<dbReference type="FunFam" id="3.40.50.620:FF:000021">
    <property type="entry name" value="Riboflavin biosynthesis protein"/>
    <property type="match status" value="1"/>
</dbReference>
<gene>
    <name evidence="13" type="ORF">BG04_469</name>
</gene>
<comment type="similarity">
    <text evidence="2">Belongs to the RibF family.</text>
</comment>
<keyword evidence="7" id="KW-0548">Nucleotidyltransferase</keyword>
<comment type="pathway">
    <text evidence="1">Cofactor biosynthesis; FAD biosynthesis; FAD from FMN: step 1/1.</text>
</comment>
<evidence type="ECO:0000256" key="1">
    <source>
        <dbReference type="ARBA" id="ARBA00004726"/>
    </source>
</evidence>
<organism evidence="13 14">
    <name type="scientific">Priestia megaterium (strain ATCC 14581 / DSM 32 / CCUG 1817 / JCM 2506 / NBRC 15308 / NCIMB 9376 / NCTC 10342 / NRRL B-14308 / VKM B-512 / Ford 19)</name>
    <name type="common">Bacillus megaterium</name>
    <dbReference type="NCBI Taxonomy" id="1348623"/>
    <lineage>
        <taxon>Bacteria</taxon>
        <taxon>Bacillati</taxon>
        <taxon>Bacillota</taxon>
        <taxon>Bacilli</taxon>
        <taxon>Bacillales</taxon>
        <taxon>Bacillaceae</taxon>
        <taxon>Priestia</taxon>
    </lineage>
</organism>
<evidence type="ECO:0000256" key="5">
    <source>
        <dbReference type="ARBA" id="ARBA00022643"/>
    </source>
</evidence>
<name>A0A0B6AHJ1_PRIM2</name>
<dbReference type="PANTHER" id="PTHR22749:SF6">
    <property type="entry name" value="RIBOFLAVIN KINASE"/>
    <property type="match status" value="1"/>
</dbReference>
<evidence type="ECO:0000256" key="4">
    <source>
        <dbReference type="ARBA" id="ARBA00022630"/>
    </source>
</evidence>
<dbReference type="Proteomes" id="UP000031829">
    <property type="component" value="Chromosome"/>
</dbReference>
<dbReference type="UniPathway" id="UPA00277">
    <property type="reaction ID" value="UER00407"/>
</dbReference>
<evidence type="ECO:0000256" key="3">
    <source>
        <dbReference type="ARBA" id="ARBA00012393"/>
    </source>
</evidence>
<evidence type="ECO:0000313" key="13">
    <source>
        <dbReference type="EMBL" id="AJI20492.1"/>
    </source>
</evidence>